<sequence length="119" mass="13540">MKNHIVFALLISFLSVTMYAQETTIDVKVGDVFIIGEVDNDSYKYIDFPRANFIIKRGGIANYKKVKGEKVIITSIREQKDGSLLATLALRSNQHFFNSHKHVTAEINEAILQNELIRI</sequence>
<organism evidence="2 3">
    <name type="scientific">Aquimarina intermedia</name>
    <dbReference type="NCBI Taxonomy" id="350814"/>
    <lineage>
        <taxon>Bacteria</taxon>
        <taxon>Pseudomonadati</taxon>
        <taxon>Bacteroidota</taxon>
        <taxon>Flavobacteriia</taxon>
        <taxon>Flavobacteriales</taxon>
        <taxon>Flavobacteriaceae</taxon>
        <taxon>Aquimarina</taxon>
    </lineage>
</organism>
<evidence type="ECO:0008006" key="4">
    <source>
        <dbReference type="Google" id="ProtNLM"/>
    </source>
</evidence>
<dbReference type="OrthoDB" id="1446823at2"/>
<dbReference type="Proteomes" id="UP000324376">
    <property type="component" value="Unassembled WGS sequence"/>
</dbReference>
<reference evidence="2 3" key="1">
    <citation type="submission" date="2019-07" db="EMBL/GenBank/DDBJ databases">
        <title>Genomic Encyclopedia of Archaeal and Bacterial Type Strains, Phase II (KMG-II): from individual species to whole genera.</title>
        <authorList>
            <person name="Goeker M."/>
        </authorList>
    </citation>
    <scope>NUCLEOTIDE SEQUENCE [LARGE SCALE GENOMIC DNA]</scope>
    <source>
        <strain evidence="2 3">DSM 17527</strain>
    </source>
</reference>
<evidence type="ECO:0000313" key="2">
    <source>
        <dbReference type="EMBL" id="TYP69913.1"/>
    </source>
</evidence>
<dbReference type="AlphaFoldDB" id="A0A5S5BWB9"/>
<accession>A0A5S5BWB9</accession>
<evidence type="ECO:0000256" key="1">
    <source>
        <dbReference type="SAM" id="SignalP"/>
    </source>
</evidence>
<keyword evidence="3" id="KW-1185">Reference proteome</keyword>
<proteinExistence type="predicted"/>
<name>A0A5S5BWB9_9FLAO</name>
<protein>
    <recommendedName>
        <fullName evidence="4">Dihydroorotase</fullName>
    </recommendedName>
</protein>
<feature type="signal peptide" evidence="1">
    <location>
        <begin position="1"/>
        <end position="20"/>
    </location>
</feature>
<dbReference type="RefSeq" id="WP_148783861.1">
    <property type="nucleotide sequence ID" value="NZ_VNHU01000016.1"/>
</dbReference>
<evidence type="ECO:0000313" key="3">
    <source>
        <dbReference type="Proteomes" id="UP000324376"/>
    </source>
</evidence>
<dbReference type="EMBL" id="VNHU01000016">
    <property type="protein sequence ID" value="TYP69913.1"/>
    <property type="molecule type" value="Genomic_DNA"/>
</dbReference>
<comment type="caution">
    <text evidence="2">The sequence shown here is derived from an EMBL/GenBank/DDBJ whole genome shotgun (WGS) entry which is preliminary data.</text>
</comment>
<feature type="chain" id="PRO_5024402909" description="Dihydroorotase" evidence="1">
    <location>
        <begin position="21"/>
        <end position="119"/>
    </location>
</feature>
<keyword evidence="1" id="KW-0732">Signal</keyword>
<gene>
    <name evidence="2" type="ORF">BD809_11610</name>
</gene>